<evidence type="ECO:0000256" key="1">
    <source>
        <dbReference type="ARBA" id="ARBA00004370"/>
    </source>
</evidence>
<keyword evidence="4" id="KW-0812">Transmembrane</keyword>
<dbReference type="SUPFAM" id="SSF56519">
    <property type="entry name" value="Penicillin binding protein dimerisation domain"/>
    <property type="match status" value="1"/>
</dbReference>
<evidence type="ECO:0000259" key="5">
    <source>
        <dbReference type="PROSITE" id="PS51178"/>
    </source>
</evidence>
<keyword evidence="4" id="KW-1133">Transmembrane helix</keyword>
<organism evidence="6 7">
    <name type="scientific">Caproiciproducens faecalis</name>
    <dbReference type="NCBI Taxonomy" id="2820301"/>
    <lineage>
        <taxon>Bacteria</taxon>
        <taxon>Bacillati</taxon>
        <taxon>Bacillota</taxon>
        <taxon>Clostridia</taxon>
        <taxon>Eubacteriales</taxon>
        <taxon>Acutalibacteraceae</taxon>
        <taxon>Caproiciproducens</taxon>
    </lineage>
</organism>
<dbReference type="Gene3D" id="3.30.10.20">
    <property type="match status" value="2"/>
</dbReference>
<dbReference type="InterPro" id="IPR050515">
    <property type="entry name" value="Beta-lactam/transpept"/>
</dbReference>
<comment type="caution">
    <text evidence="6">The sequence shown here is derived from an EMBL/GenBank/DDBJ whole genome shotgun (WGS) entry which is preliminary data.</text>
</comment>
<comment type="subcellular location">
    <subcellularLocation>
        <location evidence="1">Membrane</location>
    </subcellularLocation>
</comment>
<dbReference type="InterPro" id="IPR005543">
    <property type="entry name" value="PASTA_dom"/>
</dbReference>
<dbReference type="InterPro" id="IPR036138">
    <property type="entry name" value="PBP_dimer_sf"/>
</dbReference>
<dbReference type="Gene3D" id="3.40.710.10">
    <property type="entry name" value="DD-peptidase/beta-lactamase superfamily"/>
    <property type="match status" value="1"/>
</dbReference>
<dbReference type="PROSITE" id="PS51178">
    <property type="entry name" value="PASTA"/>
    <property type="match status" value="1"/>
</dbReference>
<dbReference type="InterPro" id="IPR001460">
    <property type="entry name" value="PCN-bd_Tpept"/>
</dbReference>
<sequence>MAKGTTIRMWRRTIFVLVVLIAVGFGAIIFSLARLQLVEGESLQTRAVDQQLKDTSISAQRGTIYDCNMKPLAQSATVWKVVLEPAFITDKNREKIADGLSKILGMDKNEIMERSKKKTYYDELKRKVETDVKDEVLKFKSDNEIGSGIRLIEDYKRYYPYGAFAASVLGFTGTDSQGLYGIEKQYDSYLTGVPGKLVTAKNAIGTDMPFQYEQKVEAQNGSSLVLTIDEVVQHFLEKNLQEGVITNKVGNRACGIVMNVKTGAILGMAVKGDFDPNNPFTVADQTEAAQIAAMPEGTAKNDALKAAREKQWRNKAVSDTYYPGSVFKMVTGSSAMEEGVVNENSTFFCSGSIKVSDRTIHCWRSYGHGSENFVQGLCNSCNPVFVQLGERLGPDNFFKYFTAFGLTAKTGIDLPGESRSIFYTAAQLNPVELATESFGQNFSITPIQMITAAAAVANGGYLVQPHVVSQIVDADGNIVKTADTTPKRQVISTDISQRMCKILQTNATIGTAKNGYLPGYRVGGKTGTSQKMDVFQKTGTMQYIASYCGFAPADDPQVAMLVFYDEPHGDSYYGAAVAGPVFSRTMEEILPYLGVERKYTDTELAKLDVTAPDVVGKTVAQAKADLVKIKLTPKVYGSGEKVVSQVPEPGKTIPQNGTVVLFMDDSGASKTATVPKLVGLSLSAANKRAADAGINISISGAALTNGNNPISNSQSIAEGTKVAPGTVVTVGFIEPNQVE</sequence>
<comment type="similarity">
    <text evidence="2">Belongs to the transpeptidase family.</text>
</comment>
<dbReference type="SMART" id="SM00740">
    <property type="entry name" value="PASTA"/>
    <property type="match status" value="2"/>
</dbReference>
<evidence type="ECO:0000313" key="7">
    <source>
        <dbReference type="Proteomes" id="UP000719942"/>
    </source>
</evidence>
<dbReference type="Pfam" id="PF00905">
    <property type="entry name" value="Transpeptidase"/>
    <property type="match status" value="1"/>
</dbReference>
<dbReference type="RefSeq" id="WP_219964065.1">
    <property type="nucleotide sequence ID" value="NZ_JAGFNZ010000001.1"/>
</dbReference>
<dbReference type="PANTHER" id="PTHR30627">
    <property type="entry name" value="PEPTIDOGLYCAN D,D-TRANSPEPTIDASE"/>
    <property type="match status" value="1"/>
</dbReference>
<dbReference type="InterPro" id="IPR012338">
    <property type="entry name" value="Beta-lactam/transpept-like"/>
</dbReference>
<feature type="transmembrane region" description="Helical" evidence="4">
    <location>
        <begin position="12"/>
        <end position="33"/>
    </location>
</feature>
<dbReference type="CDD" id="cd06576">
    <property type="entry name" value="PASTA_Pbp2x-like_1"/>
    <property type="match status" value="1"/>
</dbReference>
<feature type="domain" description="PASTA" evidence="5">
    <location>
        <begin position="605"/>
        <end position="665"/>
    </location>
</feature>
<dbReference type="Proteomes" id="UP000719942">
    <property type="component" value="Unassembled WGS sequence"/>
</dbReference>
<dbReference type="PANTHER" id="PTHR30627:SF1">
    <property type="entry name" value="PEPTIDOGLYCAN D,D-TRANSPEPTIDASE FTSI"/>
    <property type="match status" value="1"/>
</dbReference>
<keyword evidence="7" id="KW-1185">Reference proteome</keyword>
<evidence type="ECO:0000256" key="4">
    <source>
        <dbReference type="SAM" id="Phobius"/>
    </source>
</evidence>
<evidence type="ECO:0000313" key="6">
    <source>
        <dbReference type="EMBL" id="MBW7571674.1"/>
    </source>
</evidence>
<evidence type="ECO:0000256" key="3">
    <source>
        <dbReference type="ARBA" id="ARBA00023136"/>
    </source>
</evidence>
<proteinExistence type="inferred from homology"/>
<dbReference type="SUPFAM" id="SSF54184">
    <property type="entry name" value="Penicillin-binding protein 2x (pbp-2x), c-terminal domain"/>
    <property type="match status" value="1"/>
</dbReference>
<keyword evidence="3 4" id="KW-0472">Membrane</keyword>
<accession>A0ABS7DK49</accession>
<reference evidence="6 7" key="1">
    <citation type="submission" date="2021-03" db="EMBL/GenBank/DDBJ databases">
        <title>Caproiciproducens sp. nov. isolated from feces of cow.</title>
        <authorList>
            <person name="Choi J.-Y."/>
        </authorList>
    </citation>
    <scope>NUCLEOTIDE SEQUENCE [LARGE SCALE GENOMIC DNA]</scope>
    <source>
        <strain evidence="6 7">AGMB10547</strain>
    </source>
</reference>
<gene>
    <name evidence="6" type="ORF">J5W02_02505</name>
</gene>
<dbReference type="InterPro" id="IPR005311">
    <property type="entry name" value="PBP_dimer"/>
</dbReference>
<dbReference type="Pfam" id="PF03793">
    <property type="entry name" value="PASTA"/>
    <property type="match status" value="2"/>
</dbReference>
<protein>
    <submittedName>
        <fullName evidence="6">PASTA domain-containing protein</fullName>
    </submittedName>
</protein>
<dbReference type="SUPFAM" id="SSF56601">
    <property type="entry name" value="beta-lactamase/transpeptidase-like"/>
    <property type="match status" value="1"/>
</dbReference>
<name>A0ABS7DK49_9FIRM</name>
<evidence type="ECO:0000256" key="2">
    <source>
        <dbReference type="ARBA" id="ARBA00007171"/>
    </source>
</evidence>
<dbReference type="EMBL" id="JAGFNZ010000001">
    <property type="protein sequence ID" value="MBW7571674.1"/>
    <property type="molecule type" value="Genomic_DNA"/>
</dbReference>
<dbReference type="Gene3D" id="3.90.1310.10">
    <property type="entry name" value="Penicillin-binding protein 2a (Domain 2)"/>
    <property type="match status" value="1"/>
</dbReference>
<dbReference type="Pfam" id="PF03717">
    <property type="entry name" value="PBP_dimer"/>
    <property type="match status" value="1"/>
</dbReference>